<feature type="compositionally biased region" description="Acidic residues" evidence="1">
    <location>
        <begin position="237"/>
        <end position="259"/>
    </location>
</feature>
<name>A0AAD8Y7J0_9STRA</name>
<feature type="transmembrane region" description="Helical" evidence="2">
    <location>
        <begin position="404"/>
        <end position="422"/>
    </location>
</feature>
<dbReference type="AlphaFoldDB" id="A0AAD8Y7J0"/>
<organism evidence="3 4">
    <name type="scientific">Skeletonema marinoi</name>
    <dbReference type="NCBI Taxonomy" id="267567"/>
    <lineage>
        <taxon>Eukaryota</taxon>
        <taxon>Sar</taxon>
        <taxon>Stramenopiles</taxon>
        <taxon>Ochrophyta</taxon>
        <taxon>Bacillariophyta</taxon>
        <taxon>Coscinodiscophyceae</taxon>
        <taxon>Thalassiosirophycidae</taxon>
        <taxon>Thalassiosirales</taxon>
        <taxon>Skeletonemataceae</taxon>
        <taxon>Skeletonema</taxon>
        <taxon>Skeletonema marinoi-dohrnii complex</taxon>
    </lineage>
</organism>
<feature type="transmembrane region" description="Helical" evidence="2">
    <location>
        <begin position="366"/>
        <end position="384"/>
    </location>
</feature>
<keyword evidence="2" id="KW-1133">Transmembrane helix</keyword>
<gene>
    <name evidence="3" type="ORF">QTG54_008562</name>
</gene>
<feature type="transmembrane region" description="Helical" evidence="2">
    <location>
        <begin position="832"/>
        <end position="856"/>
    </location>
</feature>
<reference evidence="3" key="1">
    <citation type="submission" date="2023-06" db="EMBL/GenBank/DDBJ databases">
        <title>Survivors Of The Sea: Transcriptome response of Skeletonema marinoi to long-term dormancy.</title>
        <authorList>
            <person name="Pinder M.I.M."/>
            <person name="Kourtchenko O."/>
            <person name="Robertson E.K."/>
            <person name="Larsson T."/>
            <person name="Maumus F."/>
            <person name="Osuna-Cruz C.M."/>
            <person name="Vancaester E."/>
            <person name="Stenow R."/>
            <person name="Vandepoele K."/>
            <person name="Ploug H."/>
            <person name="Bruchert V."/>
            <person name="Godhe A."/>
            <person name="Topel M."/>
        </authorList>
    </citation>
    <scope>NUCLEOTIDE SEQUENCE</scope>
    <source>
        <strain evidence="3">R05AC</strain>
    </source>
</reference>
<proteinExistence type="predicted"/>
<dbReference type="EMBL" id="JATAAI010000015">
    <property type="protein sequence ID" value="KAK1740467.1"/>
    <property type="molecule type" value="Genomic_DNA"/>
</dbReference>
<protein>
    <submittedName>
        <fullName evidence="3">Uncharacterized protein</fullName>
    </submittedName>
</protein>
<keyword evidence="4" id="KW-1185">Reference proteome</keyword>
<evidence type="ECO:0000256" key="2">
    <source>
        <dbReference type="SAM" id="Phobius"/>
    </source>
</evidence>
<feature type="transmembrane region" description="Helical" evidence="2">
    <location>
        <begin position="785"/>
        <end position="811"/>
    </location>
</feature>
<feature type="transmembrane region" description="Helical" evidence="2">
    <location>
        <begin position="337"/>
        <end position="359"/>
    </location>
</feature>
<accession>A0AAD8Y7J0</accession>
<evidence type="ECO:0000256" key="1">
    <source>
        <dbReference type="SAM" id="MobiDB-lite"/>
    </source>
</evidence>
<keyword evidence="2" id="KW-0472">Membrane</keyword>
<feature type="region of interest" description="Disordered" evidence="1">
    <location>
        <begin position="221"/>
        <end position="276"/>
    </location>
</feature>
<feature type="transmembrane region" description="Helical" evidence="2">
    <location>
        <begin position="734"/>
        <end position="765"/>
    </location>
</feature>
<feature type="compositionally biased region" description="Basic and acidic residues" evidence="1">
    <location>
        <begin position="260"/>
        <end position="276"/>
    </location>
</feature>
<evidence type="ECO:0000313" key="4">
    <source>
        <dbReference type="Proteomes" id="UP001224775"/>
    </source>
</evidence>
<evidence type="ECO:0000313" key="3">
    <source>
        <dbReference type="EMBL" id="KAK1740467.1"/>
    </source>
</evidence>
<keyword evidence="2" id="KW-0812">Transmembrane</keyword>
<dbReference type="Proteomes" id="UP001224775">
    <property type="component" value="Unassembled WGS sequence"/>
</dbReference>
<feature type="transmembrane region" description="Helical" evidence="2">
    <location>
        <begin position="673"/>
        <end position="698"/>
    </location>
</feature>
<comment type="caution">
    <text evidence="3">The sequence shown here is derived from an EMBL/GenBank/DDBJ whole genome shotgun (WGS) entry which is preliminary data.</text>
</comment>
<sequence length="970" mass="106797">MTSLKFERPIGARADLAELKYVSALHQTSKDLRPDGSISQSDISALLTSKFGIAISDEEVKHVILKGLSVCDDASYFDLCEVAAALIIPELIKAAKCSDDGDGASADDLAQDNMFGIVLESIARTSTSLQLDYNEDVILNAENVKQILLALGEDKIAKNDDLIHEMTRQAVGRDDDDDDDDGGSKILNASAFARALTSDVQTYQNEDISLSDIGRQEKQNTISRLLHRPTQVSAIDNESEAIEEEEEEEEDVSDVDVEDGEAKGGKEDTTSVNKDSLREKNAYQTKRVFAAPSIDYTNDGQALPSGFFGMQDFPSLVPSEVCPSNDRTVGCDVAEVVLSWIDSVLTILLVGGICIMCIGSLGNRVGASRITVSISLLPVLYFFIKPFTPIGTEPGDFSGEYHRQFALGLSMAIAVVIVLERMRQILFLSDMSKRLLGHCSSRFTQLCCFGIRKTVIRHSAESASSYKVNRMLNNAVGITISAKSSQRQSALAAFYESNDELEKVGGHIWVWNRIKNRELYLNEGIRFSARLLAANIMQYFIIVCYEGNTVIILVRSAQSVATKVIDNLQDLHASASVAIATLFRSVLPTIDSLRIDACEALAVNPDTDIPEVCYSNYTLLNDLHSQSDAFVTLVFTSLSQKMSPVKNFLKSAIDAGADTIADAAVVVDPLQPWMIQMAMGVGGLVAFFASIFLATLYLPSVVSTTLRFRCGALPSFDSDSNRFSNLYRSKLHHITFLTGALFWGTVLYVAGLAFVIAFIILALIWMAKVLPVVFNSAAANGPPPIWGAIIGSVVAFIAQFALFNICTCAMYDAFYRRHPGWTNVHHIIWEAAWIALSVLFVAVRVVKLTIVAALQIGRIDVPFLAEGVGGIGGFRLDRFPSIFRQDILAHEAHNHPWIQRLSRIYLLKIRQGNNFASDAGTAWRLIFVLTLFPWLRQYRVKARNVANVGERMPKETHHKLNCSAFYDCFD</sequence>